<evidence type="ECO:0000313" key="1">
    <source>
        <dbReference type="EMBL" id="KAJ4717608.1"/>
    </source>
</evidence>
<keyword evidence="2" id="KW-1185">Reference proteome</keyword>
<accession>A0ACC1Y344</accession>
<dbReference type="EMBL" id="CM051399">
    <property type="protein sequence ID" value="KAJ4717608.1"/>
    <property type="molecule type" value="Genomic_DNA"/>
</dbReference>
<reference evidence="1 2" key="1">
    <citation type="journal article" date="2023" name="Science">
        <title>Complex scaffold remodeling in plant triterpene biosynthesis.</title>
        <authorList>
            <person name="De La Pena R."/>
            <person name="Hodgson H."/>
            <person name="Liu J.C."/>
            <person name="Stephenson M.J."/>
            <person name="Martin A.C."/>
            <person name="Owen C."/>
            <person name="Harkess A."/>
            <person name="Leebens-Mack J."/>
            <person name="Jimenez L.E."/>
            <person name="Osbourn A."/>
            <person name="Sattely E.S."/>
        </authorList>
    </citation>
    <scope>NUCLEOTIDE SEQUENCE [LARGE SCALE GENOMIC DNA]</scope>
    <source>
        <strain evidence="2">cv. JPN11</strain>
        <tissue evidence="1">Leaf</tissue>
    </source>
</reference>
<evidence type="ECO:0000313" key="2">
    <source>
        <dbReference type="Proteomes" id="UP001164539"/>
    </source>
</evidence>
<dbReference type="Proteomes" id="UP001164539">
    <property type="component" value="Chromosome 6"/>
</dbReference>
<name>A0ACC1Y344_MELAZ</name>
<comment type="caution">
    <text evidence="1">The sequence shown here is derived from an EMBL/GenBank/DDBJ whole genome shotgun (WGS) entry which is preliminary data.</text>
</comment>
<organism evidence="1 2">
    <name type="scientific">Melia azedarach</name>
    <name type="common">Chinaberry tree</name>
    <dbReference type="NCBI Taxonomy" id="155640"/>
    <lineage>
        <taxon>Eukaryota</taxon>
        <taxon>Viridiplantae</taxon>
        <taxon>Streptophyta</taxon>
        <taxon>Embryophyta</taxon>
        <taxon>Tracheophyta</taxon>
        <taxon>Spermatophyta</taxon>
        <taxon>Magnoliopsida</taxon>
        <taxon>eudicotyledons</taxon>
        <taxon>Gunneridae</taxon>
        <taxon>Pentapetalae</taxon>
        <taxon>rosids</taxon>
        <taxon>malvids</taxon>
        <taxon>Sapindales</taxon>
        <taxon>Meliaceae</taxon>
        <taxon>Melia</taxon>
    </lineage>
</organism>
<sequence>MHFIFSFLLFYFTIGTCKKQLCNDNERSALLHFKESLILDNCSSSFSASFAYPKVASWDGHVDCCSWDGVTCNEETGHVIKLDLSRSCLFGSIDSGNSLFRLVYLEWLNLAYNNFTNSKIPFAIMNCPRLSYLNLSSSYFNGQIPSQILELSNLVSLDLSHNPGLKLENPDLENLALKLTKLKTLDLKWVEIASSIPHTLANMSSLTFLSLSSCSLQGKIRSSLDNLTKLVHLDLSSNDLEGELPTIIGDFGSLKELDFSDNGFTGELPAFIGNLVFLEKLDFSNNMFLGELPTSIGNLLSLKALDLSENGFSGELPTSFGNLSSLEYLDISLCNFYGKLSPSLGNLSQLYHLYVVQNEFSGQLPTSLGNIGSLKQLDLSFNRFSGRLPTYFGNFSSLKTLDISTNEFFGELPTSIGNLLSLEYLSIGFCNFWGKIPPSLSNLTQLRHLYLLHNEFSGEFPTLIENLGSLEYLSISSCNFSGQIPSSLSNLTRLINLDLSSNKFSGTLLLDTFLLKLRNLQSLFLSSNKLSLLTKAARVGNLSFIGLRSCNFTEFPNFLENQHQLYMLDLSSNKISGHIPRWFLNISVQKLRFLNLSHNLLSGFHQHPVLLPWSNLLSLDLSFNKLEGPLPVLLQTPDIMCYQVSNNRLIGEIPPWLCYLNGLIVLDLSYNNLSGVLPQCLGNFSYGLLMLRVRGNKLSGNIPKTFMSGTSLRMIDLSDNLLQGSISRSLANCTDLEFLDLGNNQINDTFPFWLGALPELNVLVLQSNRLHGEIREPESNCTFPKLRIIDLSNNRFTGKLPSRYFQCWKAMVFVNASQLTYMQDILPVFSPMNMREDVVGIYDYSLTMSNKGQMMAYEKIPYFLTSIILSGNKFDGEIPTSIANLKGLQVLNLSNNNLQGHIPSCLGNLINLESLDLSNNKLSGEIPRKLVELTFLGSFDVSHNHLTGPIPQGNQFDTFSNSSYDENWGLCGKPLSKTCKDNSGTVEKEEIEDSESLFQFDWKIALIGYSGGLVVGVVLGLNFSTGIHGWFVEKFGSRSTRTRRKRRFRN</sequence>
<proteinExistence type="predicted"/>
<gene>
    <name evidence="1" type="ORF">OWV82_012463</name>
</gene>
<protein>
    <submittedName>
        <fullName evidence="1">Receptor-like protein</fullName>
    </submittedName>
</protein>